<keyword evidence="2" id="KW-1185">Reference proteome</keyword>
<dbReference type="Gene3D" id="1.25.40.10">
    <property type="entry name" value="Tetratricopeptide repeat domain"/>
    <property type="match status" value="1"/>
</dbReference>
<protein>
    <recommendedName>
        <fullName evidence="3">Tetratricopeptide repeat protein</fullName>
    </recommendedName>
</protein>
<dbReference type="Proteomes" id="UP000643610">
    <property type="component" value="Unassembled WGS sequence"/>
</dbReference>
<dbReference type="SUPFAM" id="SSF48452">
    <property type="entry name" value="TPR-like"/>
    <property type="match status" value="1"/>
</dbReference>
<evidence type="ECO:0000313" key="1">
    <source>
        <dbReference type="EMBL" id="MBC3831698.1"/>
    </source>
</evidence>
<accession>A0ABR6XQQ8</accession>
<dbReference type="InterPro" id="IPR011990">
    <property type="entry name" value="TPR-like_helical_dom_sf"/>
</dbReference>
<comment type="caution">
    <text evidence="1">The sequence shown here is derived from an EMBL/GenBank/DDBJ whole genome shotgun (WGS) entry which is preliminary data.</text>
</comment>
<dbReference type="RefSeq" id="WP_186890737.1">
    <property type="nucleotide sequence ID" value="NZ_JACOFU010000003.1"/>
</dbReference>
<dbReference type="EMBL" id="JACOFU010000003">
    <property type="protein sequence ID" value="MBC3831698.1"/>
    <property type="molecule type" value="Genomic_DNA"/>
</dbReference>
<proteinExistence type="predicted"/>
<organism evidence="1 2">
    <name type="scientific">Undibacterium amnicola</name>
    <dbReference type="NCBI Taxonomy" id="1834038"/>
    <lineage>
        <taxon>Bacteria</taxon>
        <taxon>Pseudomonadati</taxon>
        <taxon>Pseudomonadota</taxon>
        <taxon>Betaproteobacteria</taxon>
        <taxon>Burkholderiales</taxon>
        <taxon>Oxalobacteraceae</taxon>
        <taxon>Undibacterium</taxon>
    </lineage>
</organism>
<name>A0ABR6XQQ8_9BURK</name>
<sequence length="352" mass="39999">MNFKVATFSFSFLCMLTQAYPSIADDASVRNSWIACEKKIGSSQCWKPIEQHFQTLTKPTNQRRFDEYLLQYFFLAKMAHMAGDLADAERLLQTVEQLEIERKTFAPSTNPSLTPVIEYDRGLLHLSRHSYELALQAFDNAEKSTSSINQDREFKLEISIARASALIGLSQWSALEIELAKIISSLNFKENSPAIVWPIGPQLTGPYAKARRVAAAYVRLNQLDLALSILDQAERERRQAMSIKTAEVPKIIRLDKPWADLCRPIDLMMDKSEILIRQGKLQEAEALLNEASQQEHKQDPADQKRLLLKRSNIAALKGDIKLKAHYLNEAAAIIDSNQEKFDPTINTFNFLN</sequence>
<reference evidence="1 2" key="1">
    <citation type="submission" date="2020-08" db="EMBL/GenBank/DDBJ databases">
        <title>Novel species isolated from subtropical streams in China.</title>
        <authorList>
            <person name="Lu H."/>
        </authorList>
    </citation>
    <scope>NUCLEOTIDE SEQUENCE [LARGE SCALE GENOMIC DNA]</scope>
    <source>
        <strain evidence="1 2">KCTC 52442</strain>
    </source>
</reference>
<evidence type="ECO:0008006" key="3">
    <source>
        <dbReference type="Google" id="ProtNLM"/>
    </source>
</evidence>
<gene>
    <name evidence="1" type="ORF">H8K33_09275</name>
</gene>
<evidence type="ECO:0000313" key="2">
    <source>
        <dbReference type="Proteomes" id="UP000643610"/>
    </source>
</evidence>